<accession>A0A7D7LP80</accession>
<evidence type="ECO:0000313" key="4">
    <source>
        <dbReference type="Proteomes" id="UP000539710"/>
    </source>
</evidence>
<dbReference type="KEGG" id="cbau:H1R16_09335"/>
<reference evidence="1" key="4">
    <citation type="submission" date="2020-07" db="EMBL/GenBank/DDBJ databases">
        <authorList>
            <person name="Yang C."/>
        </authorList>
    </citation>
    <scope>NUCLEOTIDE SEQUENCE</scope>
    <source>
        <strain evidence="1">Cx-624</strain>
    </source>
</reference>
<keyword evidence="4" id="KW-1185">Reference proteome</keyword>
<dbReference type="InterPro" id="IPR021272">
    <property type="entry name" value="DUF2851"/>
</dbReference>
<sequence>MNEKLLQYLWNFKIFKNFDFKDTSGNSIEIFDFGRWNNDSGPDFLHAGIKFKGLELHGHIELHLKSSDWIFHRHSGNPEFDNIILHAVLVHDIEIQELNDRNVPTLELQAHVDSTLLWKYESLLKENRFIPCEDIFDPGRIPVGFTDETLLKKLDIKSHEIEKALKISKNNYEAVLFQYLAYAFGLKVNALHFRQMAESIDFKLINKLSQNPLHLEALFFGLCGWLVKPADEQMSLWRREFDFIKVKYNLPPLRFYPKFSKLRPPNFPTVRLSQLASLYHLNQNLFSRLISAAGTAELYHIFSRVKASEYWDIRFNFGKESTVTGEKYLSRDFTDLVLLNAVLPMKYVYTKNSDEDAAEAVISLYRNLAPEKNSITDGWKTLGVVIEDAADSQAYIYQHKYFCETKNCLNCSIGLQLLKKE</sequence>
<dbReference type="Pfam" id="PF11013">
    <property type="entry name" value="DUF2851"/>
    <property type="match status" value="1"/>
</dbReference>
<evidence type="ECO:0000313" key="3">
    <source>
        <dbReference type="Proteomes" id="UP000515349"/>
    </source>
</evidence>
<gene>
    <name evidence="2" type="ORF">H1R16_09335</name>
    <name evidence="1" type="ORF">H2507_06105</name>
</gene>
<name>A0A7D7LP80_9FLAO</name>
<organism evidence="2 3">
    <name type="scientific">Marnyiella aurantia</name>
    <dbReference type="NCBI Taxonomy" id="2758037"/>
    <lineage>
        <taxon>Bacteria</taxon>
        <taxon>Pseudomonadati</taxon>
        <taxon>Bacteroidota</taxon>
        <taxon>Flavobacteriia</taxon>
        <taxon>Flavobacteriales</taxon>
        <taxon>Weeksellaceae</taxon>
        <taxon>Marnyiella</taxon>
    </lineage>
</organism>
<proteinExistence type="predicted"/>
<dbReference type="EMBL" id="CP059472">
    <property type="protein sequence ID" value="QMS97916.1"/>
    <property type="molecule type" value="Genomic_DNA"/>
</dbReference>
<evidence type="ECO:0000313" key="2">
    <source>
        <dbReference type="EMBL" id="QMS97916.1"/>
    </source>
</evidence>
<dbReference type="Proteomes" id="UP000515349">
    <property type="component" value="Chromosome"/>
</dbReference>
<reference evidence="3" key="2">
    <citation type="submission" date="2020-07" db="EMBL/GenBank/DDBJ databases">
        <title>Chryseobacterium sp.cx-624.</title>
        <authorList>
            <person name="Yang C."/>
        </authorList>
    </citation>
    <scope>NUCLEOTIDE SEQUENCE [LARGE SCALE GENOMIC DNA]</scope>
    <source>
        <strain evidence="3">cx-624</strain>
    </source>
</reference>
<reference evidence="2" key="1">
    <citation type="submission" date="2020-07" db="EMBL/GenBank/DDBJ databases">
        <title>Chryseobacterium sp. CX-624.</title>
        <authorList>
            <person name="Yang C."/>
        </authorList>
    </citation>
    <scope>NUCLEOTIDE SEQUENCE</scope>
    <source>
        <strain evidence="2">CX-624</strain>
    </source>
</reference>
<dbReference type="Proteomes" id="UP000539710">
    <property type="component" value="Unassembled WGS sequence"/>
</dbReference>
<dbReference type="AlphaFoldDB" id="A0A7D7LP80"/>
<reference evidence="4" key="3">
    <citation type="submission" date="2020-07" db="EMBL/GenBank/DDBJ databases">
        <title>Flavobacterium sp. xlx-214.</title>
        <authorList>
            <person name="Yang C."/>
        </authorList>
    </citation>
    <scope>NUCLEOTIDE SEQUENCE [LARGE SCALE GENOMIC DNA]</scope>
    <source>
        <strain evidence="4">CX-624</strain>
    </source>
</reference>
<evidence type="ECO:0000313" key="1">
    <source>
        <dbReference type="EMBL" id="MBA5246735.1"/>
    </source>
</evidence>
<protein>
    <submittedName>
        <fullName evidence="2">DUF2851 family protein</fullName>
    </submittedName>
</protein>
<dbReference type="EMBL" id="JACEUX010000002">
    <property type="protein sequence ID" value="MBA5246735.1"/>
    <property type="molecule type" value="Genomic_DNA"/>
</dbReference>
<dbReference type="RefSeq" id="WP_181886855.1">
    <property type="nucleotide sequence ID" value="NZ_CP059472.1"/>
</dbReference>